<gene>
    <name evidence="4" type="ordered locus">EFER_3668</name>
</gene>
<dbReference type="PANTHER" id="PTHR11835">
    <property type="entry name" value="DECARBOXYLATING DEHYDROGENASES-ISOCITRATE, ISOPROPYLMALATE, TARTRATE"/>
    <property type="match status" value="1"/>
</dbReference>
<dbReference type="SMART" id="SM01329">
    <property type="entry name" value="Iso_dh"/>
    <property type="match status" value="1"/>
</dbReference>
<dbReference type="RefSeq" id="WP_000142753.1">
    <property type="nucleotide sequence ID" value="NC_011740.1"/>
</dbReference>
<evidence type="ECO:0000313" key="5">
    <source>
        <dbReference type="Proteomes" id="UP000000745"/>
    </source>
</evidence>
<dbReference type="PANTHER" id="PTHR11835:SF34">
    <property type="entry name" value="ISOCITRATE DEHYDROGENASE [NAD] SUBUNIT ALPHA, MITOCHONDRIAL"/>
    <property type="match status" value="1"/>
</dbReference>
<feature type="domain" description="Isopropylmalate dehydrogenase-like" evidence="3">
    <location>
        <begin position="41"/>
        <end position="379"/>
    </location>
</feature>
<dbReference type="Pfam" id="PF00180">
    <property type="entry name" value="Iso_dh"/>
    <property type="match status" value="1"/>
</dbReference>
<protein>
    <submittedName>
        <fullName evidence="4">Isocitrate dehydrogenase</fullName>
        <ecNumber evidence="4">1.1.1.41</ecNumber>
    </submittedName>
</protein>
<evidence type="ECO:0000259" key="3">
    <source>
        <dbReference type="SMART" id="SM01329"/>
    </source>
</evidence>
<dbReference type="InterPro" id="IPR024084">
    <property type="entry name" value="IsoPropMal-DH-like_dom"/>
</dbReference>
<dbReference type="GO" id="GO:0004449">
    <property type="term" value="F:isocitrate dehydrogenase (NAD+) activity"/>
    <property type="evidence" value="ECO:0007669"/>
    <property type="project" value="UniProtKB-EC"/>
</dbReference>
<dbReference type="GO" id="GO:0006102">
    <property type="term" value="P:isocitrate metabolic process"/>
    <property type="evidence" value="ECO:0007669"/>
    <property type="project" value="TreeGrafter"/>
</dbReference>
<keyword evidence="5" id="KW-1185">Reference proteome</keyword>
<dbReference type="AlphaFoldDB" id="B7LU22"/>
<reference evidence="5" key="1">
    <citation type="journal article" date="2009" name="PLoS Genet.">
        <title>Organised genome dynamics in the Escherichia coli species results in highly diverse adaptive paths.</title>
        <authorList>
            <person name="Touchon M."/>
            <person name="Hoede C."/>
            <person name="Tenaillon O."/>
            <person name="Barbe V."/>
            <person name="Baeriswyl S."/>
            <person name="Bidet P."/>
            <person name="Bingen E."/>
            <person name="Bonacorsi S."/>
            <person name="Bouchier C."/>
            <person name="Bouvet O."/>
            <person name="Calteau A."/>
            <person name="Chiapello H."/>
            <person name="Clermont O."/>
            <person name="Cruveiller S."/>
            <person name="Danchin A."/>
            <person name="Diard M."/>
            <person name="Dossat C."/>
            <person name="Karoui M.E."/>
            <person name="Frapy E."/>
            <person name="Garry L."/>
            <person name="Ghigo J.M."/>
            <person name="Gilles A.M."/>
            <person name="Johnson J."/>
            <person name="Le Bouguenec C."/>
            <person name="Lescat M."/>
            <person name="Mangenot S."/>
            <person name="Martinez-Jehanne V."/>
            <person name="Matic I."/>
            <person name="Nassif X."/>
            <person name="Oztas S."/>
            <person name="Petit M.A."/>
            <person name="Pichon C."/>
            <person name="Rouy Z."/>
            <person name="Ruf C.S."/>
            <person name="Schneider D."/>
            <person name="Tourret J."/>
            <person name="Vacherie B."/>
            <person name="Vallenet D."/>
            <person name="Medigue C."/>
            <person name="Rocha E.P.C."/>
            <person name="Denamur E."/>
        </authorList>
    </citation>
    <scope>NUCLEOTIDE SEQUENCE [LARGE SCALE GENOMIC DNA]</scope>
    <source>
        <strain evidence="5">ATCC 35469 / DSM 13698 / BCRC 15582 / CCUG 18766 / IAM 14443 / JCM 21226 / LMG 7866 / NBRC 102419 / NCTC 12128 / CDC 0568-73</strain>
    </source>
</reference>
<name>B7LU22_ESCF3</name>
<organism evidence="4 5">
    <name type="scientific">Escherichia fergusonii (strain ATCC 35469 / DSM 13698 / CCUG 18766 / IAM 14443 / JCM 21226 / LMG 7866 / NBRC 102419 / NCTC 12128 / CDC 0568-73)</name>
    <dbReference type="NCBI Taxonomy" id="585054"/>
    <lineage>
        <taxon>Bacteria</taxon>
        <taxon>Pseudomonadati</taxon>
        <taxon>Pseudomonadota</taxon>
        <taxon>Gammaproteobacteria</taxon>
        <taxon>Enterobacterales</taxon>
        <taxon>Enterobacteriaceae</taxon>
        <taxon>Escherichia</taxon>
    </lineage>
</organism>
<evidence type="ECO:0000313" key="4">
    <source>
        <dbReference type="EMBL" id="CAQ91130.1"/>
    </source>
</evidence>
<dbReference type="OrthoDB" id="9767905at2"/>
<proteinExistence type="inferred from homology"/>
<sequence length="387" mass="42476">MTFIEEAQAKFAELITSELARIATMKQAGEVKDFASMERIVVGILPGDGIGPIIMAQALRVLAFLAQEEIAAGKLELRPVSGMTIEDRARQGQSLPDDVLQQVKQCDVLLKGPMVTPRPGEEWPNMVSANSLLRRSLDLFAAVRPVAIPEKNIDWTFFRENIEGEYIWGNKGIQVTEDLAVDFKVQTTPGTERIARQAFEFARKNGKTNVTVITKSNIVKLADGNFLQGVREVGKREYPEIDVQDRLVDAMCARMADETFCKGLQVFVLPNLYGDIVTDIAAELQGGLGTAASANIGNRYAMFEAIHGTAPGLISEGRGEYADPCSLIRAVGMLLAHIGYGDKSRKLSQALHRCTVSERKKVVTTWPQDASAAEFTDYLLEVLADLN</sequence>
<dbReference type="KEGG" id="efe:EFER_3668"/>
<dbReference type="GeneID" id="75059731"/>
<comment type="similarity">
    <text evidence="1">Belongs to the isocitrate and isopropylmalate dehydrogenases family.</text>
</comment>
<dbReference type="SUPFAM" id="SSF53659">
    <property type="entry name" value="Isocitrate/Isopropylmalate dehydrogenase-like"/>
    <property type="match status" value="1"/>
</dbReference>
<accession>B7LU22</accession>
<dbReference type="HOGENOM" id="CLU_031953_0_1_6"/>
<dbReference type="EC" id="1.1.1.41" evidence="4"/>
<keyword evidence="2 4" id="KW-0560">Oxidoreductase</keyword>
<dbReference type="Proteomes" id="UP000000745">
    <property type="component" value="Chromosome"/>
</dbReference>
<dbReference type="GO" id="GO:0006099">
    <property type="term" value="P:tricarboxylic acid cycle"/>
    <property type="evidence" value="ECO:0007669"/>
    <property type="project" value="TreeGrafter"/>
</dbReference>
<evidence type="ECO:0000256" key="2">
    <source>
        <dbReference type="ARBA" id="ARBA00023002"/>
    </source>
</evidence>
<dbReference type="Gene3D" id="3.40.718.10">
    <property type="entry name" value="Isopropylmalate Dehydrogenase"/>
    <property type="match status" value="1"/>
</dbReference>
<evidence type="ECO:0000256" key="1">
    <source>
        <dbReference type="ARBA" id="ARBA00007769"/>
    </source>
</evidence>
<dbReference type="EMBL" id="CU928158">
    <property type="protein sequence ID" value="CAQ91130.1"/>
    <property type="molecule type" value="Genomic_DNA"/>
</dbReference>